<organism evidence="1 2">
    <name type="scientific">Senna tora</name>
    <dbReference type="NCBI Taxonomy" id="362788"/>
    <lineage>
        <taxon>Eukaryota</taxon>
        <taxon>Viridiplantae</taxon>
        <taxon>Streptophyta</taxon>
        <taxon>Embryophyta</taxon>
        <taxon>Tracheophyta</taxon>
        <taxon>Spermatophyta</taxon>
        <taxon>Magnoliopsida</taxon>
        <taxon>eudicotyledons</taxon>
        <taxon>Gunneridae</taxon>
        <taxon>Pentapetalae</taxon>
        <taxon>rosids</taxon>
        <taxon>fabids</taxon>
        <taxon>Fabales</taxon>
        <taxon>Fabaceae</taxon>
        <taxon>Caesalpinioideae</taxon>
        <taxon>Cassia clade</taxon>
        <taxon>Senna</taxon>
    </lineage>
</organism>
<proteinExistence type="predicted"/>
<dbReference type="EMBL" id="JAAIUW010000001">
    <property type="protein sequence ID" value="KAF7843924.1"/>
    <property type="molecule type" value="Genomic_DNA"/>
</dbReference>
<accession>A0A834XEQ9</accession>
<sequence length="109" mass="11682">MLFASARHELAAASTCTRSKLATTLCTIITNEIAWMNMILFGGIIYDKGVGCIKTILRICGLHESASNGGRSSNNICLTMKVMLAVSHTSEITGAGTMEMTDTFKFAIT</sequence>
<keyword evidence="2" id="KW-1185">Reference proteome</keyword>
<protein>
    <submittedName>
        <fullName evidence="1">Uncharacterized protein</fullName>
    </submittedName>
</protein>
<comment type="caution">
    <text evidence="1">The sequence shown here is derived from an EMBL/GenBank/DDBJ whole genome shotgun (WGS) entry which is preliminary data.</text>
</comment>
<name>A0A834XEQ9_9FABA</name>
<dbReference type="AlphaFoldDB" id="A0A834XEQ9"/>
<reference evidence="1" key="1">
    <citation type="submission" date="2020-09" db="EMBL/GenBank/DDBJ databases">
        <title>Genome-Enabled Discovery of Anthraquinone Biosynthesis in Senna tora.</title>
        <authorList>
            <person name="Kang S.-H."/>
            <person name="Pandey R.P."/>
            <person name="Lee C.-M."/>
            <person name="Sim J.-S."/>
            <person name="Jeong J.-T."/>
            <person name="Choi B.-S."/>
            <person name="Jung M."/>
            <person name="Ginzburg D."/>
            <person name="Zhao K."/>
            <person name="Won S.Y."/>
            <person name="Oh T.-J."/>
            <person name="Yu Y."/>
            <person name="Kim N.-H."/>
            <person name="Lee O.R."/>
            <person name="Lee T.-H."/>
            <person name="Bashyal P."/>
            <person name="Kim T.-S."/>
            <person name="Lee W.-H."/>
            <person name="Kawkins C."/>
            <person name="Kim C.-K."/>
            <person name="Kim J.S."/>
            <person name="Ahn B.O."/>
            <person name="Rhee S.Y."/>
            <person name="Sohng J.K."/>
        </authorList>
    </citation>
    <scope>NUCLEOTIDE SEQUENCE</scope>
    <source>
        <tissue evidence="1">Leaf</tissue>
    </source>
</reference>
<evidence type="ECO:0000313" key="2">
    <source>
        <dbReference type="Proteomes" id="UP000634136"/>
    </source>
</evidence>
<gene>
    <name evidence="1" type="ORF">G2W53_000829</name>
</gene>
<dbReference type="Proteomes" id="UP000634136">
    <property type="component" value="Unassembled WGS sequence"/>
</dbReference>
<evidence type="ECO:0000313" key="1">
    <source>
        <dbReference type="EMBL" id="KAF7843924.1"/>
    </source>
</evidence>